<dbReference type="GO" id="GO:0032259">
    <property type="term" value="P:methylation"/>
    <property type="evidence" value="ECO:0007669"/>
    <property type="project" value="UniProtKB-KW"/>
</dbReference>
<dbReference type="PANTHER" id="PTHR43861">
    <property type="entry name" value="TRANS-ACONITATE 2-METHYLTRANSFERASE-RELATED"/>
    <property type="match status" value="1"/>
</dbReference>
<reference evidence="2" key="1">
    <citation type="submission" date="2020-10" db="EMBL/GenBank/DDBJ databases">
        <title>Ca. Dormibacterota MAGs.</title>
        <authorList>
            <person name="Montgomery K."/>
        </authorList>
    </citation>
    <scope>NUCLEOTIDE SEQUENCE [LARGE SCALE GENOMIC DNA]</scope>
    <source>
        <strain evidence="2">SC8812_S17_10</strain>
    </source>
</reference>
<dbReference type="EMBL" id="JAEKNR010000150">
    <property type="protein sequence ID" value="MBJ7599390.1"/>
    <property type="molecule type" value="Genomic_DNA"/>
</dbReference>
<dbReference type="Proteomes" id="UP000612893">
    <property type="component" value="Unassembled WGS sequence"/>
</dbReference>
<dbReference type="PANTHER" id="PTHR43861:SF1">
    <property type="entry name" value="TRANS-ACONITATE 2-METHYLTRANSFERASE"/>
    <property type="match status" value="1"/>
</dbReference>
<keyword evidence="2" id="KW-0808">Transferase</keyword>
<keyword evidence="3" id="KW-1185">Reference proteome</keyword>
<dbReference type="Gene3D" id="3.40.50.150">
    <property type="entry name" value="Vaccinia Virus protein VP39"/>
    <property type="match status" value="1"/>
</dbReference>
<dbReference type="InterPro" id="IPR013216">
    <property type="entry name" value="Methyltransf_11"/>
</dbReference>
<dbReference type="AlphaFoldDB" id="A0A934N3P2"/>
<evidence type="ECO:0000259" key="1">
    <source>
        <dbReference type="Pfam" id="PF08241"/>
    </source>
</evidence>
<evidence type="ECO:0000313" key="2">
    <source>
        <dbReference type="EMBL" id="MBJ7599390.1"/>
    </source>
</evidence>
<dbReference type="SUPFAM" id="SSF53335">
    <property type="entry name" value="S-adenosyl-L-methionine-dependent methyltransferases"/>
    <property type="match status" value="1"/>
</dbReference>
<feature type="domain" description="Methyltransferase type 11" evidence="1">
    <location>
        <begin position="51"/>
        <end position="144"/>
    </location>
</feature>
<evidence type="ECO:0000313" key="3">
    <source>
        <dbReference type="Proteomes" id="UP000612893"/>
    </source>
</evidence>
<sequence length="280" mass="31719">MDSDRYASNFAFEWTVHDTTQLDNDERQESEAAFREKTGFSPDDLRGSLVLDVGCGMGRFTDVASRWGATVVGVDLTAAVDSAAANLGARPNVQLMQADAFSLPLRERSFDFVFSIGVLHHTPSTRAAFERLPRLLKPGGRIAIWVYSTRLRRWSWTSDAYRVITSRVPKEQLYRACRIVNPMYELRTRLGRRSPLLARLAGGVLPTSTHSHPEWRVLDTFDWYSPRYQHKHSPAEVRGWFEAQGLQEIRLLDCETAVVGRRDRISVAPQTTANANRTAH</sequence>
<name>A0A934N3P2_9BACT</name>
<gene>
    <name evidence="2" type="ORF">JF922_15100</name>
</gene>
<dbReference type="Pfam" id="PF08241">
    <property type="entry name" value="Methyltransf_11"/>
    <property type="match status" value="1"/>
</dbReference>
<dbReference type="GO" id="GO:0008757">
    <property type="term" value="F:S-adenosylmethionine-dependent methyltransferase activity"/>
    <property type="evidence" value="ECO:0007669"/>
    <property type="project" value="InterPro"/>
</dbReference>
<organism evidence="2 3">
    <name type="scientific">Candidatus Nephthysia bennettiae</name>
    <dbReference type="NCBI Taxonomy" id="3127016"/>
    <lineage>
        <taxon>Bacteria</taxon>
        <taxon>Bacillati</taxon>
        <taxon>Candidatus Dormiibacterota</taxon>
        <taxon>Candidatus Dormibacteria</taxon>
        <taxon>Candidatus Dormibacterales</taxon>
        <taxon>Candidatus Dormibacteraceae</taxon>
        <taxon>Candidatus Nephthysia</taxon>
    </lineage>
</organism>
<dbReference type="InterPro" id="IPR029063">
    <property type="entry name" value="SAM-dependent_MTases_sf"/>
</dbReference>
<protein>
    <submittedName>
        <fullName evidence="2">Class I SAM-dependent methyltransferase</fullName>
    </submittedName>
</protein>
<dbReference type="RefSeq" id="WP_338202883.1">
    <property type="nucleotide sequence ID" value="NZ_JAEKNR010000150.1"/>
</dbReference>
<keyword evidence="2" id="KW-0489">Methyltransferase</keyword>
<comment type="caution">
    <text evidence="2">The sequence shown here is derived from an EMBL/GenBank/DDBJ whole genome shotgun (WGS) entry which is preliminary data.</text>
</comment>
<proteinExistence type="predicted"/>
<dbReference type="CDD" id="cd02440">
    <property type="entry name" value="AdoMet_MTases"/>
    <property type="match status" value="1"/>
</dbReference>
<accession>A0A934N3P2</accession>